<dbReference type="EMBL" id="KP795493">
    <property type="protein sequence ID" value="AKN36497.1"/>
    <property type="molecule type" value="Genomic_DNA"/>
</dbReference>
<dbReference type="AlphaFoldDB" id="A0A0H3ZPX9"/>
<evidence type="ECO:0000313" key="1">
    <source>
        <dbReference type="EMBL" id="AKN36497.1"/>
    </source>
</evidence>
<proteinExistence type="predicted"/>
<protein>
    <submittedName>
        <fullName evidence="1">Uncharacterized protein</fullName>
    </submittedName>
</protein>
<reference evidence="1" key="1">
    <citation type="journal article" date="2015" name="MBio">
        <title>Eco-Evolutionary Dynamics of Episomes among Ecologically Cohesive Bacterial Populations.</title>
        <authorList>
            <person name="Xue H."/>
            <person name="Cordero O.X."/>
            <person name="Camas F.M."/>
            <person name="Trimble W."/>
            <person name="Meyer F."/>
            <person name="Guglielmini J."/>
            <person name="Rocha E.P."/>
            <person name="Polz M.F."/>
        </authorList>
    </citation>
    <scope>NUCLEOTIDE SEQUENCE</scope>
    <source>
        <strain evidence="1">FF_112</strain>
    </source>
</reference>
<accession>A0A0H3ZPX9</accession>
<sequence length="40" mass="4570">MSLIKVSECGKTIIILVENPTRYLFRLVKGRLLPTLLNIL</sequence>
<organism evidence="1">
    <name type="scientific">Vibrio tasmaniensis</name>
    <dbReference type="NCBI Taxonomy" id="212663"/>
    <lineage>
        <taxon>Bacteria</taxon>
        <taxon>Pseudomonadati</taxon>
        <taxon>Pseudomonadota</taxon>
        <taxon>Gammaproteobacteria</taxon>
        <taxon>Vibrionales</taxon>
        <taxon>Vibrionaceae</taxon>
        <taxon>Vibrio</taxon>
    </lineage>
</organism>
<name>A0A0H3ZPX9_9VIBR</name>